<accession>A0A3M7PZ70</accession>
<dbReference type="AlphaFoldDB" id="A0A3M7PZ70"/>
<gene>
    <name evidence="1" type="ORF">BpHYR1_050306</name>
</gene>
<proteinExistence type="predicted"/>
<dbReference type="InterPro" id="IPR029063">
    <property type="entry name" value="SAM-dependent_MTases_sf"/>
</dbReference>
<name>A0A3M7PZ70_BRAPC</name>
<dbReference type="OrthoDB" id="10061565at2759"/>
<evidence type="ECO:0000313" key="2">
    <source>
        <dbReference type="Proteomes" id="UP000276133"/>
    </source>
</evidence>
<dbReference type="Gene3D" id="3.40.50.150">
    <property type="entry name" value="Vaccinia Virus protein VP39"/>
    <property type="match status" value="1"/>
</dbReference>
<organism evidence="1 2">
    <name type="scientific">Brachionus plicatilis</name>
    <name type="common">Marine rotifer</name>
    <name type="synonym">Brachionus muelleri</name>
    <dbReference type="NCBI Taxonomy" id="10195"/>
    <lineage>
        <taxon>Eukaryota</taxon>
        <taxon>Metazoa</taxon>
        <taxon>Spiralia</taxon>
        <taxon>Gnathifera</taxon>
        <taxon>Rotifera</taxon>
        <taxon>Eurotatoria</taxon>
        <taxon>Monogononta</taxon>
        <taxon>Pseudotrocha</taxon>
        <taxon>Ploima</taxon>
        <taxon>Brachionidae</taxon>
        <taxon>Brachionus</taxon>
    </lineage>
</organism>
<protein>
    <submittedName>
        <fullName evidence="1">Uncharacterized protein</fullName>
    </submittedName>
</protein>
<dbReference type="Proteomes" id="UP000276133">
    <property type="component" value="Unassembled WGS sequence"/>
</dbReference>
<evidence type="ECO:0000313" key="1">
    <source>
        <dbReference type="EMBL" id="RNA04244.1"/>
    </source>
</evidence>
<dbReference type="EMBL" id="REGN01008188">
    <property type="protein sequence ID" value="RNA04244.1"/>
    <property type="molecule type" value="Genomic_DNA"/>
</dbReference>
<keyword evidence="2" id="KW-1185">Reference proteome</keyword>
<comment type="caution">
    <text evidence="1">The sequence shown here is derived from an EMBL/GenBank/DDBJ whole genome shotgun (WGS) entry which is preliminary data.</text>
</comment>
<reference evidence="1 2" key="1">
    <citation type="journal article" date="2018" name="Sci. Rep.">
        <title>Genomic signatures of local adaptation to the degree of environmental predictability in rotifers.</title>
        <authorList>
            <person name="Franch-Gras L."/>
            <person name="Hahn C."/>
            <person name="Garcia-Roger E.M."/>
            <person name="Carmona M.J."/>
            <person name="Serra M."/>
            <person name="Gomez A."/>
        </authorList>
    </citation>
    <scope>NUCLEOTIDE SEQUENCE [LARGE SCALE GENOMIC DNA]</scope>
    <source>
        <strain evidence="1">HYR1</strain>
    </source>
</reference>
<sequence>MAQSLYQITTLFRLNDWHLPIFRAVQEFTEAKRVLYPGSYKHISPSLFLPNVTYNDFDIKMKQFFDDEEVLKWVENNKFYKEEAKIKFINQDFNQIFEELNSFDLMISSCAGIVSKECSKYLKVGGYFLVSDAHSDARATFLMPEFSFEAVFDSSKKILDFSDTAKCGHFITTQGNAITQIMVEESIRIPRSKRKFKIQKEEIFLSKIVTLSKSNVYLEKCVNSIDKQNAPRFAELVKYEIIGADQFHDQSYNKNYGSSRLWKQIMGTNLVLGFSEQLF</sequence>
<dbReference type="SUPFAM" id="SSF53335">
    <property type="entry name" value="S-adenosyl-L-methionine-dependent methyltransferases"/>
    <property type="match status" value="1"/>
</dbReference>